<dbReference type="PANTHER" id="PTHR33445">
    <property type="entry name" value="ATP SYNTHASE SUBUNIT B', CHLOROPLASTIC"/>
    <property type="match status" value="1"/>
</dbReference>
<proteinExistence type="inferred from homology"/>
<evidence type="ECO:0000256" key="15">
    <source>
        <dbReference type="SAM" id="Coils"/>
    </source>
</evidence>
<keyword evidence="5 13" id="KW-0375">Hydrogen ion transport</keyword>
<evidence type="ECO:0000256" key="7">
    <source>
        <dbReference type="ARBA" id="ARBA00023065"/>
    </source>
</evidence>
<dbReference type="Pfam" id="PF00430">
    <property type="entry name" value="ATP-synt_B"/>
    <property type="match status" value="1"/>
</dbReference>
<dbReference type="InterPro" id="IPR050059">
    <property type="entry name" value="ATP_synthase_B_chain"/>
</dbReference>
<keyword evidence="7 13" id="KW-0406">Ion transport</keyword>
<sequence>MTRSVLRRLPSRILSASGALLALGAPRAFAAGMPQLDFGNPLTKWQVVWGAVIFAALYLLLSRSALPKVAFVLAERRGRIEADLDAAKLMRDQADAAIDALRRARHDAAAEANAIVDKVVAEARAQAATRNAEMNARLEAQIDAAERDVAESRARALASLPAVASDTAAALVERLLGHPVEQARLSSAVDAVLADRRAA</sequence>
<keyword evidence="15" id="KW-0175">Coiled coil</keyword>
<evidence type="ECO:0000256" key="14">
    <source>
        <dbReference type="RuleBase" id="RU003848"/>
    </source>
</evidence>
<gene>
    <name evidence="13" type="primary">atpF</name>
    <name evidence="17" type="ORF">NFI88_11895</name>
</gene>
<evidence type="ECO:0000256" key="16">
    <source>
        <dbReference type="SAM" id="SignalP"/>
    </source>
</evidence>
<protein>
    <recommendedName>
        <fullName evidence="13">ATP synthase subunit b</fullName>
    </recommendedName>
    <alternativeName>
        <fullName evidence="13">ATP synthase F(0) sector subunit b</fullName>
    </alternativeName>
    <alternativeName>
        <fullName evidence="13">ATPase subunit I</fullName>
    </alternativeName>
    <alternativeName>
        <fullName evidence="13">F-type ATPase subunit b</fullName>
        <shortName evidence="13">F-ATPase subunit b</shortName>
    </alternativeName>
</protein>
<feature type="signal peptide" evidence="16">
    <location>
        <begin position="1"/>
        <end position="30"/>
    </location>
</feature>
<reference evidence="17 18" key="1">
    <citation type="submission" date="2022-06" db="EMBL/GenBank/DDBJ databases">
        <title>Rhizosaccharibacter gen. nov. sp. nov. KSS12, endophytic bacteria isolated from sugarcane.</title>
        <authorList>
            <person name="Pitiwittayakul N."/>
        </authorList>
    </citation>
    <scope>NUCLEOTIDE SEQUENCE [LARGE SCALE GENOMIC DNA]</scope>
    <source>
        <strain evidence="17 18">KSS12</strain>
    </source>
</reference>
<evidence type="ECO:0000256" key="12">
    <source>
        <dbReference type="ARBA" id="ARBA00037847"/>
    </source>
</evidence>
<dbReference type="EMBL" id="JAMZEJ010000007">
    <property type="protein sequence ID" value="MCQ8241538.1"/>
    <property type="molecule type" value="Genomic_DNA"/>
</dbReference>
<dbReference type="RefSeq" id="WP_422920287.1">
    <property type="nucleotide sequence ID" value="NZ_JAMZEJ010000007.1"/>
</dbReference>
<evidence type="ECO:0000256" key="6">
    <source>
        <dbReference type="ARBA" id="ARBA00022989"/>
    </source>
</evidence>
<dbReference type="InterPro" id="IPR002146">
    <property type="entry name" value="ATP_synth_b/b'su_bac/chlpt"/>
</dbReference>
<evidence type="ECO:0000256" key="4">
    <source>
        <dbReference type="ARBA" id="ARBA00022692"/>
    </source>
</evidence>
<evidence type="ECO:0000256" key="5">
    <source>
        <dbReference type="ARBA" id="ARBA00022781"/>
    </source>
</evidence>
<feature type="coiled-coil region" evidence="15">
    <location>
        <begin position="84"/>
        <end position="155"/>
    </location>
</feature>
<comment type="similarity">
    <text evidence="1 13 14">Belongs to the ATPase B chain family.</text>
</comment>
<evidence type="ECO:0000256" key="13">
    <source>
        <dbReference type="HAMAP-Rule" id="MF_01398"/>
    </source>
</evidence>
<keyword evidence="6 13" id="KW-1133">Transmembrane helix</keyword>
<dbReference type="PANTHER" id="PTHR33445:SF1">
    <property type="entry name" value="ATP SYNTHASE SUBUNIT B"/>
    <property type="match status" value="1"/>
</dbReference>
<evidence type="ECO:0000256" key="11">
    <source>
        <dbReference type="ARBA" id="ARBA00025614"/>
    </source>
</evidence>
<dbReference type="Proteomes" id="UP001524547">
    <property type="component" value="Unassembled WGS sequence"/>
</dbReference>
<feature type="transmembrane region" description="Helical" evidence="13">
    <location>
        <begin position="46"/>
        <end position="66"/>
    </location>
</feature>
<evidence type="ECO:0000256" key="10">
    <source>
        <dbReference type="ARBA" id="ARBA00025198"/>
    </source>
</evidence>
<comment type="caution">
    <text evidence="17">The sequence shown here is derived from an EMBL/GenBank/DDBJ whole genome shotgun (WGS) entry which is preliminary data.</text>
</comment>
<comment type="function">
    <text evidence="10 13">F(1)F(0) ATP synthase produces ATP from ADP in the presence of a proton or sodium gradient. F-type ATPases consist of two structural domains, F(1) containing the extramembraneous catalytic core and F(0) containing the membrane proton channel, linked together by a central stalk and a peripheral stalk. During catalysis, ATP synthesis in the catalytic domain of F(1) is coupled via a rotary mechanism of the central stalk subunits to proton translocation.</text>
</comment>
<evidence type="ECO:0000256" key="3">
    <source>
        <dbReference type="ARBA" id="ARBA00022547"/>
    </source>
</evidence>
<evidence type="ECO:0000313" key="18">
    <source>
        <dbReference type="Proteomes" id="UP001524547"/>
    </source>
</evidence>
<keyword evidence="18" id="KW-1185">Reference proteome</keyword>
<keyword evidence="2 13" id="KW-0813">Transport</keyword>
<comment type="function">
    <text evidence="11">Component of the F(0) channel, it forms part of the peripheral stalk, linking F(1) to F(0). The b'-subunit is a diverged and duplicated form of b found in plants and photosynthetic bacteria.</text>
</comment>
<dbReference type="CDD" id="cd06503">
    <property type="entry name" value="ATP-synt_Fo_b"/>
    <property type="match status" value="1"/>
</dbReference>
<name>A0ABT1VYW5_9PROT</name>
<evidence type="ECO:0000256" key="8">
    <source>
        <dbReference type="ARBA" id="ARBA00023136"/>
    </source>
</evidence>
<keyword evidence="16" id="KW-0732">Signal</keyword>
<evidence type="ECO:0000256" key="1">
    <source>
        <dbReference type="ARBA" id="ARBA00005513"/>
    </source>
</evidence>
<keyword evidence="4 13" id="KW-0812">Transmembrane</keyword>
<keyword evidence="8 13" id="KW-0472">Membrane</keyword>
<keyword evidence="3 13" id="KW-0138">CF(0)</keyword>
<evidence type="ECO:0000313" key="17">
    <source>
        <dbReference type="EMBL" id="MCQ8241538.1"/>
    </source>
</evidence>
<evidence type="ECO:0000256" key="2">
    <source>
        <dbReference type="ARBA" id="ARBA00022448"/>
    </source>
</evidence>
<keyword evidence="13" id="KW-1003">Cell membrane</keyword>
<evidence type="ECO:0000256" key="9">
    <source>
        <dbReference type="ARBA" id="ARBA00023310"/>
    </source>
</evidence>
<comment type="subcellular location">
    <subcellularLocation>
        <location evidence="13">Cell membrane</location>
        <topology evidence="13">Single-pass membrane protein</topology>
    </subcellularLocation>
    <subcellularLocation>
        <location evidence="12">Endomembrane system</location>
        <topology evidence="12">Single-pass membrane protein</topology>
    </subcellularLocation>
</comment>
<organism evidence="17 18">
    <name type="scientific">Rhizosaccharibacter radicis</name>
    <dbReference type="NCBI Taxonomy" id="2782605"/>
    <lineage>
        <taxon>Bacteria</taxon>
        <taxon>Pseudomonadati</taxon>
        <taxon>Pseudomonadota</taxon>
        <taxon>Alphaproteobacteria</taxon>
        <taxon>Acetobacterales</taxon>
        <taxon>Acetobacteraceae</taxon>
        <taxon>Rhizosaccharibacter</taxon>
    </lineage>
</organism>
<dbReference type="HAMAP" id="MF_01398">
    <property type="entry name" value="ATP_synth_b_bprime"/>
    <property type="match status" value="1"/>
</dbReference>
<keyword evidence="9 13" id="KW-0066">ATP synthesis</keyword>
<comment type="subunit">
    <text evidence="13">F-type ATPases have 2 components, F(1) - the catalytic core - and F(0) - the membrane proton channel. F(1) has five subunits: alpha(3), beta(3), gamma(1), delta(1), epsilon(1). F(0) has three main subunits: a(1), b(2) and c(10-14). The alpha and beta chains form an alternating ring which encloses part of the gamma chain. F(1) is attached to F(0) by a central stalk formed by the gamma and epsilon chains, while a peripheral stalk is formed by the delta and b chains.</text>
</comment>
<feature type="chain" id="PRO_5045566644" description="ATP synthase subunit b" evidence="16">
    <location>
        <begin position="31"/>
        <end position="199"/>
    </location>
</feature>
<accession>A0ABT1VYW5</accession>